<name>A0A8K0T1D9_9HYPO</name>
<dbReference type="InterPro" id="IPR036938">
    <property type="entry name" value="PAP2/HPO_sf"/>
</dbReference>
<dbReference type="SUPFAM" id="SSF48317">
    <property type="entry name" value="Acid phosphatase/Vanadium-dependent haloperoxidase"/>
    <property type="match status" value="1"/>
</dbReference>
<dbReference type="GO" id="GO:0008195">
    <property type="term" value="F:phosphatidate phosphatase activity"/>
    <property type="evidence" value="ECO:0007669"/>
    <property type="project" value="TreeGrafter"/>
</dbReference>
<feature type="transmembrane region" description="Helical" evidence="7">
    <location>
        <begin position="301"/>
        <end position="319"/>
    </location>
</feature>
<dbReference type="Proteomes" id="UP000813444">
    <property type="component" value="Unassembled WGS sequence"/>
</dbReference>
<keyword evidence="4 7" id="KW-1133">Transmembrane helix</keyword>
<evidence type="ECO:0000256" key="1">
    <source>
        <dbReference type="ARBA" id="ARBA00004141"/>
    </source>
</evidence>
<evidence type="ECO:0000313" key="10">
    <source>
        <dbReference type="Proteomes" id="UP000813444"/>
    </source>
</evidence>
<comment type="caution">
    <text evidence="9">The sequence shown here is derived from an EMBL/GenBank/DDBJ whole genome shotgun (WGS) entry which is preliminary data.</text>
</comment>
<dbReference type="GO" id="GO:0046839">
    <property type="term" value="P:phospholipid dephosphorylation"/>
    <property type="evidence" value="ECO:0007669"/>
    <property type="project" value="TreeGrafter"/>
</dbReference>
<organism evidence="9 10">
    <name type="scientific">Stachybotrys elegans</name>
    <dbReference type="NCBI Taxonomy" id="80388"/>
    <lineage>
        <taxon>Eukaryota</taxon>
        <taxon>Fungi</taxon>
        <taxon>Dikarya</taxon>
        <taxon>Ascomycota</taxon>
        <taxon>Pezizomycotina</taxon>
        <taxon>Sordariomycetes</taxon>
        <taxon>Hypocreomycetidae</taxon>
        <taxon>Hypocreales</taxon>
        <taxon>Stachybotryaceae</taxon>
        <taxon>Stachybotrys</taxon>
    </lineage>
</organism>
<feature type="transmembrane region" description="Helical" evidence="7">
    <location>
        <begin position="102"/>
        <end position="121"/>
    </location>
</feature>
<feature type="domain" description="Phosphatidic acid phosphatase type 2/haloperoxidase" evidence="8">
    <location>
        <begin position="109"/>
        <end position="323"/>
    </location>
</feature>
<protein>
    <submittedName>
        <fullName evidence="9">Phosphatidic acid phosphatase type 2/haloperoxidase</fullName>
    </submittedName>
</protein>
<dbReference type="InterPro" id="IPR000326">
    <property type="entry name" value="PAP2/HPO"/>
</dbReference>
<keyword evidence="10" id="KW-1185">Reference proteome</keyword>
<dbReference type="CDD" id="cd03390">
    <property type="entry name" value="PAP2_containing_1_like"/>
    <property type="match status" value="1"/>
</dbReference>
<dbReference type="OrthoDB" id="8907274at2759"/>
<comment type="similarity">
    <text evidence="2">Belongs to the PA-phosphatase related phosphoesterase family.</text>
</comment>
<evidence type="ECO:0000256" key="6">
    <source>
        <dbReference type="SAM" id="MobiDB-lite"/>
    </source>
</evidence>
<evidence type="ECO:0000259" key="8">
    <source>
        <dbReference type="Pfam" id="PF01569"/>
    </source>
</evidence>
<sequence>MRGRISIPLILSYVFDWIVLIALGAVATILGEIEPNKRPFSLADRDISFPFTEQEACPSWLLLVLVGPLPIGVIAIVTLIFVPGATVPKDTPRRLLWQRKLWELHVGWLGLLMSLSLAWFFTSGMKNMFGKPRPDLLSRCRPDLANAERYAVGGFALNNDAFKLYSGDICTQPDDHLRQDGFRSFPSGHSSASAAGLIYLSLFLASKFAVTIPFAATGPSTDHANMASAFPSRNAASRQNVFQDDSAEKMTNSQAYQNSQNQAIRRRAAAPPVYLLVAVIAPFCVAIWISASRWYDFRHHGFDILFGFSMGTISAIYSFRYYHLDLRQGAGWAWGPRSRSRAWWAGVGRLGYVGDGDDTPDNTKQLAQDPMMGTGYVSSTAAGPSTMMQRNGYPEYGHSAHDSESLQDVELTQLEAQSVHQRV</sequence>
<keyword evidence="5 7" id="KW-0472">Membrane</keyword>
<feature type="transmembrane region" description="Helical" evidence="7">
    <location>
        <begin position="273"/>
        <end position="295"/>
    </location>
</feature>
<dbReference type="PANTHER" id="PTHR10165">
    <property type="entry name" value="LIPID PHOSPHATE PHOSPHATASE"/>
    <property type="match status" value="1"/>
</dbReference>
<feature type="transmembrane region" description="Helical" evidence="7">
    <location>
        <begin position="194"/>
        <end position="216"/>
    </location>
</feature>
<gene>
    <name evidence="9" type="ORF">B0I35DRAFT_449162</name>
</gene>
<dbReference type="Gene3D" id="1.20.144.10">
    <property type="entry name" value="Phosphatidic acid phosphatase type 2/haloperoxidase"/>
    <property type="match status" value="1"/>
</dbReference>
<dbReference type="InterPro" id="IPR043216">
    <property type="entry name" value="PAP-like"/>
</dbReference>
<dbReference type="PANTHER" id="PTHR10165:SF154">
    <property type="entry name" value="PAP2 DOMAIN PROTEIN (AFU_ORTHOLOGUE AFUA_1G09730)"/>
    <property type="match status" value="1"/>
</dbReference>
<dbReference type="EMBL" id="JAGPNK010000002">
    <property type="protein sequence ID" value="KAH7326669.1"/>
    <property type="molecule type" value="Genomic_DNA"/>
</dbReference>
<comment type="subcellular location">
    <subcellularLocation>
        <location evidence="1">Membrane</location>
        <topology evidence="1">Multi-pass membrane protein</topology>
    </subcellularLocation>
</comment>
<reference evidence="9" key="1">
    <citation type="journal article" date="2021" name="Nat. Commun.">
        <title>Genetic determinants of endophytism in the Arabidopsis root mycobiome.</title>
        <authorList>
            <person name="Mesny F."/>
            <person name="Miyauchi S."/>
            <person name="Thiergart T."/>
            <person name="Pickel B."/>
            <person name="Atanasova L."/>
            <person name="Karlsson M."/>
            <person name="Huettel B."/>
            <person name="Barry K.W."/>
            <person name="Haridas S."/>
            <person name="Chen C."/>
            <person name="Bauer D."/>
            <person name="Andreopoulos W."/>
            <person name="Pangilinan J."/>
            <person name="LaButti K."/>
            <person name="Riley R."/>
            <person name="Lipzen A."/>
            <person name="Clum A."/>
            <person name="Drula E."/>
            <person name="Henrissat B."/>
            <person name="Kohler A."/>
            <person name="Grigoriev I.V."/>
            <person name="Martin F.M."/>
            <person name="Hacquard S."/>
        </authorList>
    </citation>
    <scope>NUCLEOTIDE SEQUENCE</scope>
    <source>
        <strain evidence="9">MPI-CAGE-CH-0235</strain>
    </source>
</reference>
<dbReference type="GO" id="GO:0016020">
    <property type="term" value="C:membrane"/>
    <property type="evidence" value="ECO:0007669"/>
    <property type="project" value="UniProtKB-SubCell"/>
</dbReference>
<dbReference type="GO" id="GO:0006644">
    <property type="term" value="P:phospholipid metabolic process"/>
    <property type="evidence" value="ECO:0007669"/>
    <property type="project" value="InterPro"/>
</dbReference>
<evidence type="ECO:0000313" key="9">
    <source>
        <dbReference type="EMBL" id="KAH7326669.1"/>
    </source>
</evidence>
<keyword evidence="3 7" id="KW-0812">Transmembrane</keyword>
<evidence type="ECO:0000256" key="5">
    <source>
        <dbReference type="ARBA" id="ARBA00023136"/>
    </source>
</evidence>
<evidence type="ECO:0000256" key="3">
    <source>
        <dbReference type="ARBA" id="ARBA00022692"/>
    </source>
</evidence>
<dbReference type="Pfam" id="PF01569">
    <property type="entry name" value="PAP2"/>
    <property type="match status" value="1"/>
</dbReference>
<evidence type="ECO:0000256" key="2">
    <source>
        <dbReference type="ARBA" id="ARBA00008816"/>
    </source>
</evidence>
<proteinExistence type="inferred from homology"/>
<feature type="transmembrane region" description="Helical" evidence="7">
    <location>
        <begin position="60"/>
        <end position="82"/>
    </location>
</feature>
<feature type="region of interest" description="Disordered" evidence="6">
    <location>
        <begin position="381"/>
        <end position="401"/>
    </location>
</feature>
<evidence type="ECO:0000256" key="7">
    <source>
        <dbReference type="SAM" id="Phobius"/>
    </source>
</evidence>
<feature type="transmembrane region" description="Helical" evidence="7">
    <location>
        <begin position="7"/>
        <end position="30"/>
    </location>
</feature>
<dbReference type="AlphaFoldDB" id="A0A8K0T1D9"/>
<evidence type="ECO:0000256" key="4">
    <source>
        <dbReference type="ARBA" id="ARBA00022989"/>
    </source>
</evidence>
<accession>A0A8K0T1D9</accession>